<protein>
    <submittedName>
        <fullName evidence="1">Uncharacterized protein</fullName>
    </submittedName>
</protein>
<comment type="caution">
    <text evidence="1">The sequence shown here is derived from an EMBL/GenBank/DDBJ whole genome shotgun (WGS) entry which is preliminary data.</text>
</comment>
<organism evidence="1">
    <name type="scientific">marine sediment metagenome</name>
    <dbReference type="NCBI Taxonomy" id="412755"/>
    <lineage>
        <taxon>unclassified sequences</taxon>
        <taxon>metagenomes</taxon>
        <taxon>ecological metagenomes</taxon>
    </lineage>
</organism>
<reference evidence="1" key="1">
    <citation type="journal article" date="2014" name="Front. Microbiol.">
        <title>High frequency of phylogenetically diverse reductive dehalogenase-homologous genes in deep subseafloor sedimentary metagenomes.</title>
        <authorList>
            <person name="Kawai M."/>
            <person name="Futagami T."/>
            <person name="Toyoda A."/>
            <person name="Takaki Y."/>
            <person name="Nishi S."/>
            <person name="Hori S."/>
            <person name="Arai W."/>
            <person name="Tsubouchi T."/>
            <person name="Morono Y."/>
            <person name="Uchiyama I."/>
            <person name="Ito T."/>
            <person name="Fujiyama A."/>
            <person name="Inagaki F."/>
            <person name="Takami H."/>
        </authorList>
    </citation>
    <scope>NUCLEOTIDE SEQUENCE</scope>
    <source>
        <strain evidence="1">Expedition CK06-06</strain>
    </source>
</reference>
<gene>
    <name evidence="1" type="ORF">S06H3_23681</name>
</gene>
<sequence length="37" mass="4040">LFISEIIKLKADSSLVSLCLSLFKTTSPLSSQKKGQK</sequence>
<dbReference type="EMBL" id="BARV01012933">
    <property type="protein sequence ID" value="GAI09651.1"/>
    <property type="molecule type" value="Genomic_DNA"/>
</dbReference>
<feature type="non-terminal residue" evidence="1">
    <location>
        <position position="1"/>
    </location>
</feature>
<proteinExistence type="predicted"/>
<dbReference type="AlphaFoldDB" id="X1LV14"/>
<evidence type="ECO:0000313" key="1">
    <source>
        <dbReference type="EMBL" id="GAI09651.1"/>
    </source>
</evidence>
<accession>X1LV14</accession>
<name>X1LV14_9ZZZZ</name>